<sequence length="616" mass="68089">MPKAIQPARAALSVLREMYERTPEKALFTFVDDKGHRVDALNVRQLVKSADTIARMLPEWGLQKGDRALLVYPPSLDFVRALVGCMMAGIIPVPVCPPDLTQLARDMPLFSAIAADAGARLALTNAAYDRARLRRPVSGLFKKVPSLWPDLPFHRTDQRFPPGPEPILWYTPASQDEPALLTYTSGATGLPRGVQVTHGNLYHEIAANTKDLRLGWGTTAVSWLPHYHDMGLIGFIMNTLFGSSANTYLMSPHSFAARPALWFELMSRVRATHTAAPDFAFDLAVRKTTHEMRKRWDLSHLRSILASAEPIRVETVKRFLEAFSVSGLRPEAFCPTYGLTEHTATVAMGGKVALRLDKQGLYEGRVVPVDEDTTQPVVVYVGCGPVTKEDAKVRIVDPLTRRPCAPGVIGEIWISSATKALGYHGQPALTRKVFQARLAGGEDETEYLRSGDLGFFHAGELFVTGRYRDMIVLRGHGLYPEHIEDSVRECHPALRRGGVVAFSVLPEDARVEQLVVVVEVRDRKIPPVVQEEIVRTLRARVLEVHALRCDTVVLGAVGAIPRTTSGKVRRQICRQAFLSGEVDRAATTLRVATAGRGRHRGLDDSRSVARQLAAHR</sequence>
<dbReference type="InterPro" id="IPR040097">
    <property type="entry name" value="FAAL/FAAC"/>
</dbReference>
<comment type="similarity">
    <text evidence="1">Belongs to the ATP-dependent AMP-binding enzyme family.</text>
</comment>
<dbReference type="Gene3D" id="3.30.300.30">
    <property type="match status" value="1"/>
</dbReference>
<dbReference type="STRING" id="52.CMC5_007770"/>
<dbReference type="Pfam" id="PF00501">
    <property type="entry name" value="AMP-binding"/>
    <property type="match status" value="1"/>
</dbReference>
<organism evidence="7 8">
    <name type="scientific">Chondromyces crocatus</name>
    <dbReference type="NCBI Taxonomy" id="52"/>
    <lineage>
        <taxon>Bacteria</taxon>
        <taxon>Pseudomonadati</taxon>
        <taxon>Myxococcota</taxon>
        <taxon>Polyangia</taxon>
        <taxon>Polyangiales</taxon>
        <taxon>Polyangiaceae</taxon>
        <taxon>Chondromyces</taxon>
    </lineage>
</organism>
<dbReference type="Pfam" id="PF23024">
    <property type="entry name" value="AMP-dom_DIP2-like"/>
    <property type="match status" value="1"/>
</dbReference>
<evidence type="ECO:0000313" key="8">
    <source>
        <dbReference type="Proteomes" id="UP000067626"/>
    </source>
</evidence>
<dbReference type="InterPro" id="IPR045851">
    <property type="entry name" value="AMP-bd_C_sf"/>
</dbReference>
<dbReference type="InterPro" id="IPR042099">
    <property type="entry name" value="ANL_N_sf"/>
</dbReference>
<feature type="domain" description="AMP-binding enzyme C-terminal" evidence="6">
    <location>
        <begin position="469"/>
        <end position="583"/>
    </location>
</feature>
<gene>
    <name evidence="7" type="ORF">CMC5_007770</name>
</gene>
<dbReference type="Gene3D" id="3.40.50.12780">
    <property type="entry name" value="N-terminal domain of ligase-like"/>
    <property type="match status" value="1"/>
</dbReference>
<dbReference type="PANTHER" id="PTHR22754:SF32">
    <property type="entry name" value="DISCO-INTERACTING PROTEIN 2"/>
    <property type="match status" value="1"/>
</dbReference>
<dbReference type="SUPFAM" id="SSF56801">
    <property type="entry name" value="Acetyl-CoA synthetase-like"/>
    <property type="match status" value="1"/>
</dbReference>
<dbReference type="AlphaFoldDB" id="A0A0K1E7K8"/>
<dbReference type="GO" id="GO:0008610">
    <property type="term" value="P:lipid biosynthetic process"/>
    <property type="evidence" value="ECO:0007669"/>
    <property type="project" value="InterPro"/>
</dbReference>
<evidence type="ECO:0000256" key="3">
    <source>
        <dbReference type="ARBA" id="ARBA00022832"/>
    </source>
</evidence>
<dbReference type="RefSeq" id="WP_050429145.1">
    <property type="nucleotide sequence ID" value="NZ_CP012159.1"/>
</dbReference>
<keyword evidence="8" id="KW-1185">Reference proteome</keyword>
<dbReference type="PANTHER" id="PTHR22754">
    <property type="entry name" value="DISCO-INTERACTING PROTEIN 2 DIP2 -RELATED"/>
    <property type="match status" value="1"/>
</dbReference>
<dbReference type="GO" id="GO:0016874">
    <property type="term" value="F:ligase activity"/>
    <property type="evidence" value="ECO:0007669"/>
    <property type="project" value="UniProtKB-KW"/>
</dbReference>
<accession>A0A0K1E7K8</accession>
<keyword evidence="2" id="KW-0436">Ligase</keyword>
<keyword evidence="3" id="KW-0276">Fatty acid metabolism</keyword>
<evidence type="ECO:0000256" key="4">
    <source>
        <dbReference type="ARBA" id="ARBA00023098"/>
    </source>
</evidence>
<proteinExistence type="inferred from homology"/>
<reference evidence="7 8" key="1">
    <citation type="submission" date="2015-07" db="EMBL/GenBank/DDBJ databases">
        <title>Genome analysis of myxobacterium Chondromyces crocatus Cm c5 reveals a high potential for natural compound synthesis and the genetic basis for the loss of fruiting body formation.</title>
        <authorList>
            <person name="Zaburannyi N."/>
            <person name="Bunk B."/>
            <person name="Maier J."/>
            <person name="Overmann J."/>
            <person name="Mueller R."/>
        </authorList>
    </citation>
    <scope>NUCLEOTIDE SEQUENCE [LARGE SCALE GENOMIC DNA]</scope>
    <source>
        <strain evidence="7 8">Cm c5</strain>
    </source>
</reference>
<evidence type="ECO:0000259" key="6">
    <source>
        <dbReference type="Pfam" id="PF23024"/>
    </source>
</evidence>
<dbReference type="Proteomes" id="UP000067626">
    <property type="component" value="Chromosome"/>
</dbReference>
<keyword evidence="4" id="KW-0443">Lipid metabolism</keyword>
<dbReference type="GO" id="GO:0071766">
    <property type="term" value="P:Actinobacterium-type cell wall biogenesis"/>
    <property type="evidence" value="ECO:0007669"/>
    <property type="project" value="UniProtKB-ARBA"/>
</dbReference>
<protein>
    <submittedName>
        <fullName evidence="7">Uncharacterized protein</fullName>
    </submittedName>
</protein>
<dbReference type="KEGG" id="ccro:CMC5_007770"/>
<evidence type="ECO:0000313" key="7">
    <source>
        <dbReference type="EMBL" id="AKT36657.1"/>
    </source>
</evidence>
<evidence type="ECO:0000256" key="1">
    <source>
        <dbReference type="ARBA" id="ARBA00006432"/>
    </source>
</evidence>
<dbReference type="InterPro" id="IPR025110">
    <property type="entry name" value="AMP-bd_C"/>
</dbReference>
<dbReference type="InterPro" id="IPR000873">
    <property type="entry name" value="AMP-dep_synth/lig_dom"/>
</dbReference>
<feature type="domain" description="AMP-dependent synthetase/ligase" evidence="5">
    <location>
        <begin position="20"/>
        <end position="424"/>
    </location>
</feature>
<dbReference type="GO" id="GO:0006631">
    <property type="term" value="P:fatty acid metabolic process"/>
    <property type="evidence" value="ECO:0007669"/>
    <property type="project" value="UniProtKB-KW"/>
</dbReference>
<dbReference type="EMBL" id="CP012159">
    <property type="protein sequence ID" value="AKT36657.1"/>
    <property type="molecule type" value="Genomic_DNA"/>
</dbReference>
<evidence type="ECO:0000259" key="5">
    <source>
        <dbReference type="Pfam" id="PF00501"/>
    </source>
</evidence>
<evidence type="ECO:0000256" key="2">
    <source>
        <dbReference type="ARBA" id="ARBA00022598"/>
    </source>
</evidence>
<name>A0A0K1E7K8_CHOCO</name>
<dbReference type="CDD" id="cd05931">
    <property type="entry name" value="FAAL"/>
    <property type="match status" value="1"/>
</dbReference>